<dbReference type="GO" id="GO:0005576">
    <property type="term" value="C:extracellular region"/>
    <property type="evidence" value="ECO:0007669"/>
    <property type="project" value="UniProtKB-SubCell"/>
</dbReference>
<evidence type="ECO:0000256" key="5">
    <source>
        <dbReference type="SAM" id="SignalP"/>
    </source>
</evidence>
<dbReference type="PhylomeDB" id="A0A022QFT9"/>
<name>A0A022QFT9_ERYGU</name>
<dbReference type="GO" id="GO:0006952">
    <property type="term" value="P:defense response"/>
    <property type="evidence" value="ECO:0000318"/>
    <property type="project" value="GO_Central"/>
</dbReference>
<evidence type="ECO:0000256" key="3">
    <source>
        <dbReference type="ARBA" id="ARBA00022729"/>
    </source>
</evidence>
<proteinExistence type="predicted"/>
<evidence type="ECO:0000256" key="2">
    <source>
        <dbReference type="ARBA" id="ARBA00022525"/>
    </source>
</evidence>
<dbReference type="InterPro" id="IPR003614">
    <property type="entry name" value="Knottins"/>
</dbReference>
<evidence type="ECO:0000313" key="8">
    <source>
        <dbReference type="Proteomes" id="UP000030748"/>
    </source>
</evidence>
<dbReference type="AlphaFoldDB" id="A0A022QFT9"/>
<dbReference type="PROSITE" id="PS00940">
    <property type="entry name" value="GAMMA_THIONIN"/>
    <property type="match status" value="1"/>
</dbReference>
<evidence type="ECO:0000259" key="6">
    <source>
        <dbReference type="SMART" id="SM00505"/>
    </source>
</evidence>
<comment type="subcellular location">
    <subcellularLocation>
        <location evidence="1">Secreted</location>
    </subcellularLocation>
</comment>
<dbReference type="InterPro" id="IPR036574">
    <property type="entry name" value="Scorpion_toxin-like_sf"/>
</dbReference>
<dbReference type="Proteomes" id="UP000030748">
    <property type="component" value="Unassembled WGS sequence"/>
</dbReference>
<evidence type="ECO:0000256" key="4">
    <source>
        <dbReference type="ARBA" id="ARBA00023157"/>
    </source>
</evidence>
<dbReference type="PANTHER" id="PTHR33147:SF133">
    <property type="entry name" value="DEFENSIN-LIKE PROTEIN 6-RELATED"/>
    <property type="match status" value="1"/>
</dbReference>
<protein>
    <recommendedName>
        <fullName evidence="6">Knottins-like domain-containing protein</fullName>
    </recommendedName>
</protein>
<dbReference type="KEGG" id="egt:105968777"/>
<feature type="domain" description="Knottins-like" evidence="6">
    <location>
        <begin position="26"/>
        <end position="71"/>
    </location>
</feature>
<dbReference type="PANTHER" id="PTHR33147">
    <property type="entry name" value="DEFENSIN-LIKE PROTEIN 1"/>
    <property type="match status" value="1"/>
</dbReference>
<dbReference type="PROSITE" id="PS51257">
    <property type="entry name" value="PROKAR_LIPOPROTEIN"/>
    <property type="match status" value="1"/>
</dbReference>
<dbReference type="OrthoDB" id="683455at2759"/>
<dbReference type="STRING" id="4155.A0A022QFT9"/>
<dbReference type="Gene3D" id="3.30.30.10">
    <property type="entry name" value="Knottin, scorpion toxin-like"/>
    <property type="match status" value="1"/>
</dbReference>
<feature type="signal peptide" evidence="5">
    <location>
        <begin position="1"/>
        <end position="24"/>
    </location>
</feature>
<gene>
    <name evidence="7" type="ORF">MIMGU_mgv1a024490mg</name>
</gene>
<dbReference type="SMART" id="SM00505">
    <property type="entry name" value="Knot1"/>
    <property type="match status" value="1"/>
</dbReference>
<dbReference type="Pfam" id="PF00304">
    <property type="entry name" value="Gamma-thionin"/>
    <property type="match status" value="1"/>
</dbReference>
<reference evidence="7 8" key="1">
    <citation type="journal article" date="2013" name="Proc. Natl. Acad. Sci. U.S.A.">
        <title>Fine-scale variation in meiotic recombination in Mimulus inferred from population shotgun sequencing.</title>
        <authorList>
            <person name="Hellsten U."/>
            <person name="Wright K.M."/>
            <person name="Jenkins J."/>
            <person name="Shu S."/>
            <person name="Yuan Y."/>
            <person name="Wessler S.R."/>
            <person name="Schmutz J."/>
            <person name="Willis J.H."/>
            <person name="Rokhsar D.S."/>
        </authorList>
    </citation>
    <scope>NUCLEOTIDE SEQUENCE [LARGE SCALE GENOMIC DNA]</scope>
    <source>
        <strain evidence="8">cv. DUN x IM62</strain>
    </source>
</reference>
<keyword evidence="8" id="KW-1185">Reference proteome</keyword>
<feature type="chain" id="PRO_5001507204" description="Knottins-like domain-containing protein" evidence="5">
    <location>
        <begin position="25"/>
        <end position="71"/>
    </location>
</feature>
<sequence length="71" mass="8077">MKTKHAFALVLFLVFVFACEEAKGRTCESQSFNFRGPCVIDHNCKAVCESEGFTDGDCQGFRRRCFCRKPC</sequence>
<evidence type="ECO:0000313" key="7">
    <source>
        <dbReference type="EMBL" id="EYU27577.1"/>
    </source>
</evidence>
<evidence type="ECO:0000256" key="1">
    <source>
        <dbReference type="ARBA" id="ARBA00004613"/>
    </source>
</evidence>
<keyword evidence="4" id="KW-1015">Disulfide bond</keyword>
<dbReference type="OMA" id="NCKAVCE"/>
<dbReference type="SUPFAM" id="SSF57095">
    <property type="entry name" value="Scorpion toxin-like"/>
    <property type="match status" value="1"/>
</dbReference>
<dbReference type="CDD" id="cd00107">
    <property type="entry name" value="Knot1"/>
    <property type="match status" value="1"/>
</dbReference>
<keyword evidence="2" id="KW-0964">Secreted</keyword>
<dbReference type="InterPro" id="IPR008176">
    <property type="entry name" value="Defensin_plant"/>
</dbReference>
<dbReference type="PRINTS" id="PR00288">
    <property type="entry name" value="PUROTHIONIN"/>
</dbReference>
<keyword evidence="3 5" id="KW-0732">Signal</keyword>
<accession>A0A022QFT9</accession>
<dbReference type="EMBL" id="KI631456">
    <property type="protein sequence ID" value="EYU27577.1"/>
    <property type="molecule type" value="Genomic_DNA"/>
</dbReference>
<organism evidence="7 8">
    <name type="scientific">Erythranthe guttata</name>
    <name type="common">Yellow monkey flower</name>
    <name type="synonym">Mimulus guttatus</name>
    <dbReference type="NCBI Taxonomy" id="4155"/>
    <lineage>
        <taxon>Eukaryota</taxon>
        <taxon>Viridiplantae</taxon>
        <taxon>Streptophyta</taxon>
        <taxon>Embryophyta</taxon>
        <taxon>Tracheophyta</taxon>
        <taxon>Spermatophyta</taxon>
        <taxon>Magnoliopsida</taxon>
        <taxon>eudicotyledons</taxon>
        <taxon>Gunneridae</taxon>
        <taxon>Pentapetalae</taxon>
        <taxon>asterids</taxon>
        <taxon>lamiids</taxon>
        <taxon>Lamiales</taxon>
        <taxon>Phrymaceae</taxon>
        <taxon>Erythranthe</taxon>
    </lineage>
</organism>